<dbReference type="OrthoDB" id="529273at2759"/>
<gene>
    <name evidence="12" type="ORF">SEPMUDRAFT_83413</name>
</gene>
<dbReference type="PANTHER" id="PTHR20961">
    <property type="entry name" value="GLYCOSYLTRANSFERASE"/>
    <property type="match status" value="1"/>
</dbReference>
<protein>
    <recommendedName>
        <fullName evidence="7">EGF domain-specific O-linked N-acetylglucosamine transferase</fullName>
        <ecNumber evidence="1">2.4.1.255</ecNumber>
    </recommendedName>
    <alternativeName>
        <fullName evidence="8">Extracellular O-linked N-acetylglucosamine transferase</fullName>
    </alternativeName>
</protein>
<evidence type="ECO:0000256" key="9">
    <source>
        <dbReference type="ARBA" id="ARBA00048317"/>
    </source>
</evidence>
<dbReference type="eggNOG" id="KOG4698">
    <property type="taxonomic scope" value="Eukaryota"/>
</dbReference>
<evidence type="ECO:0000256" key="3">
    <source>
        <dbReference type="ARBA" id="ARBA00022679"/>
    </source>
</evidence>
<evidence type="ECO:0000256" key="10">
    <source>
        <dbReference type="ARBA" id="ARBA00049432"/>
    </source>
</evidence>
<comment type="catalytic activity">
    <reaction evidence="9">
        <text>L-seryl-[protein] + UDP-N-acetyl-alpha-D-glucosamine = 3-O-(N-acetyl-beta-D-glucosaminyl)-L-seryl-[protein] + UDP + H(+)</text>
        <dbReference type="Rhea" id="RHEA:48904"/>
        <dbReference type="Rhea" id="RHEA-COMP:9863"/>
        <dbReference type="Rhea" id="RHEA-COMP:12251"/>
        <dbReference type="ChEBI" id="CHEBI:15378"/>
        <dbReference type="ChEBI" id="CHEBI:29999"/>
        <dbReference type="ChEBI" id="CHEBI:57705"/>
        <dbReference type="ChEBI" id="CHEBI:58223"/>
        <dbReference type="ChEBI" id="CHEBI:90838"/>
        <dbReference type="EC" id="2.4.1.255"/>
    </reaction>
</comment>
<name>M3C3E7_SPHMS</name>
<evidence type="ECO:0000256" key="6">
    <source>
        <dbReference type="ARBA" id="ARBA00023180"/>
    </source>
</evidence>
<dbReference type="InterPro" id="IPR049625">
    <property type="entry name" value="Glyco_transf_61_cat"/>
</dbReference>
<dbReference type="STRING" id="692275.M3C3E7"/>
<dbReference type="GO" id="GO:0005788">
    <property type="term" value="C:endoplasmic reticulum lumen"/>
    <property type="evidence" value="ECO:0007669"/>
    <property type="project" value="TreeGrafter"/>
</dbReference>
<evidence type="ECO:0000313" key="13">
    <source>
        <dbReference type="Proteomes" id="UP000016931"/>
    </source>
</evidence>
<dbReference type="RefSeq" id="XP_016762922.1">
    <property type="nucleotide sequence ID" value="XM_016910334.1"/>
</dbReference>
<evidence type="ECO:0000256" key="2">
    <source>
        <dbReference type="ARBA" id="ARBA00022676"/>
    </source>
</evidence>
<comment type="catalytic activity">
    <reaction evidence="10">
        <text>L-threonyl-[protein] + UDP-N-acetyl-alpha-D-glucosamine = 3-O-(N-acetyl-beta-D-glucosaminyl)-L-threonyl-[protein] + UDP + H(+)</text>
        <dbReference type="Rhea" id="RHEA:48908"/>
        <dbReference type="Rhea" id="RHEA-COMP:11060"/>
        <dbReference type="Rhea" id="RHEA-COMP:12252"/>
        <dbReference type="ChEBI" id="CHEBI:15378"/>
        <dbReference type="ChEBI" id="CHEBI:30013"/>
        <dbReference type="ChEBI" id="CHEBI:57705"/>
        <dbReference type="ChEBI" id="CHEBI:58223"/>
        <dbReference type="ChEBI" id="CHEBI:90840"/>
        <dbReference type="EC" id="2.4.1.255"/>
    </reaction>
</comment>
<accession>M3C3E7</accession>
<dbReference type="EMBL" id="KB456262">
    <property type="protein sequence ID" value="EMF14801.1"/>
    <property type="molecule type" value="Genomic_DNA"/>
</dbReference>
<reference evidence="12 13" key="1">
    <citation type="journal article" date="2012" name="PLoS Pathog.">
        <title>Diverse lifestyles and strategies of plant pathogenesis encoded in the genomes of eighteen Dothideomycetes fungi.</title>
        <authorList>
            <person name="Ohm R.A."/>
            <person name="Feau N."/>
            <person name="Henrissat B."/>
            <person name="Schoch C.L."/>
            <person name="Horwitz B.A."/>
            <person name="Barry K.W."/>
            <person name="Condon B.J."/>
            <person name="Copeland A.C."/>
            <person name="Dhillon B."/>
            <person name="Glaser F."/>
            <person name="Hesse C.N."/>
            <person name="Kosti I."/>
            <person name="LaButti K."/>
            <person name="Lindquist E.A."/>
            <person name="Lucas S."/>
            <person name="Salamov A.A."/>
            <person name="Bradshaw R.E."/>
            <person name="Ciuffetti L."/>
            <person name="Hamelin R.C."/>
            <person name="Kema G.H.J."/>
            <person name="Lawrence C."/>
            <person name="Scott J.A."/>
            <person name="Spatafora J.W."/>
            <person name="Turgeon B.G."/>
            <person name="de Wit P.J.G.M."/>
            <person name="Zhong S."/>
            <person name="Goodwin S.B."/>
            <person name="Grigoriev I.V."/>
        </authorList>
    </citation>
    <scope>NUCLEOTIDE SEQUENCE [LARGE SCALE GENOMIC DNA]</scope>
    <source>
        <strain evidence="12 13">SO2202</strain>
    </source>
</reference>
<dbReference type="Proteomes" id="UP000016931">
    <property type="component" value="Unassembled WGS sequence"/>
</dbReference>
<keyword evidence="4" id="KW-0732">Signal</keyword>
<keyword evidence="2" id="KW-0328">Glycosyltransferase</keyword>
<dbReference type="InterPro" id="IPR007657">
    <property type="entry name" value="Glycosyltransferase_61"/>
</dbReference>
<keyword evidence="6" id="KW-0325">Glycoprotein</keyword>
<proteinExistence type="predicted"/>
<evidence type="ECO:0000256" key="5">
    <source>
        <dbReference type="ARBA" id="ARBA00022824"/>
    </source>
</evidence>
<dbReference type="GeneID" id="27907471"/>
<evidence type="ECO:0000259" key="11">
    <source>
        <dbReference type="Pfam" id="PF04577"/>
    </source>
</evidence>
<dbReference type="PANTHER" id="PTHR20961:SF148">
    <property type="entry name" value="EGF DOMAIN-SPECIFIC O-LINKED N-ACETYLGLUCOSAMINE TRANSFERASE"/>
    <property type="match status" value="1"/>
</dbReference>
<keyword evidence="3 12" id="KW-0808">Transferase</keyword>
<evidence type="ECO:0000313" key="12">
    <source>
        <dbReference type="EMBL" id="EMF14801.1"/>
    </source>
</evidence>
<dbReference type="AlphaFoldDB" id="M3C3E7"/>
<evidence type="ECO:0000256" key="1">
    <source>
        <dbReference type="ARBA" id="ARBA00011970"/>
    </source>
</evidence>
<evidence type="ECO:0000256" key="8">
    <source>
        <dbReference type="ARBA" id="ARBA00042574"/>
    </source>
</evidence>
<dbReference type="GO" id="GO:0097363">
    <property type="term" value="F:protein O-acetylglucosaminyltransferase activity"/>
    <property type="evidence" value="ECO:0007669"/>
    <property type="project" value="UniProtKB-EC"/>
</dbReference>
<evidence type="ECO:0000256" key="7">
    <source>
        <dbReference type="ARBA" id="ARBA00040944"/>
    </source>
</evidence>
<dbReference type="HOGENOM" id="CLU_030112_0_0_1"/>
<keyword evidence="5" id="KW-0256">Endoplasmic reticulum</keyword>
<feature type="domain" description="Glycosyltransferase 61 catalytic" evidence="11">
    <location>
        <begin position="261"/>
        <end position="352"/>
    </location>
</feature>
<evidence type="ECO:0000256" key="4">
    <source>
        <dbReference type="ARBA" id="ARBA00022729"/>
    </source>
</evidence>
<dbReference type="Pfam" id="PF04577">
    <property type="entry name" value="Glyco_transf_61"/>
    <property type="match status" value="1"/>
</dbReference>
<dbReference type="OMA" id="VMRATIN"/>
<sequence>MCAAAAASEDGSSSRPSFTCFTHNAWTYWRDRQEDTFCVGTQVVLDPESGAHVDCALRNLTEEKQLMKPHAQALDRIADNWYWTGTRYLLDRFMHFRRNGTESISVQLADDAVHVPERTVLLVKREGGNVINNVWHVFMQMMSLWLSLDVMRATINPATGQPFYTDEDVKNTQVMILDQDKEGHLYELWNMFGDLPTIRRADSPPLKSTRVVLPLAGGKNPIWQSRLELPNCNSSILLQAFVNRILNFYHIPLSPPPRPQNTSTTTTKAPLNLVFVDRKNYRLLTNQSHLLTSLHSHLTTTHPHVHLEIIDFASYPSFPSQILKLRSTDILLGVHGAGLTHTLFLPPKSTVVEIQPPGLRYFGFAALAKFLGHRYLQVYGEEREYEGMTHNWQADDVFLNEGEFLRLVDRAVEGWDG</sequence>
<keyword evidence="13" id="KW-1185">Reference proteome</keyword>
<dbReference type="EC" id="2.4.1.255" evidence="1"/>
<organism evidence="12 13">
    <name type="scientific">Sphaerulina musiva (strain SO2202)</name>
    <name type="common">Poplar stem canker fungus</name>
    <name type="synonym">Septoria musiva</name>
    <dbReference type="NCBI Taxonomy" id="692275"/>
    <lineage>
        <taxon>Eukaryota</taxon>
        <taxon>Fungi</taxon>
        <taxon>Dikarya</taxon>
        <taxon>Ascomycota</taxon>
        <taxon>Pezizomycotina</taxon>
        <taxon>Dothideomycetes</taxon>
        <taxon>Dothideomycetidae</taxon>
        <taxon>Mycosphaerellales</taxon>
        <taxon>Mycosphaerellaceae</taxon>
        <taxon>Sphaerulina</taxon>
    </lineage>
</organism>